<dbReference type="Pfam" id="PF25601">
    <property type="entry name" value="AAA_lid_14"/>
    <property type="match status" value="1"/>
</dbReference>
<name>A0A6I6F291_9CLOT</name>
<gene>
    <name evidence="9" type="ORF">GOM49_09680</name>
</gene>
<dbReference type="Gene3D" id="1.10.8.60">
    <property type="match status" value="1"/>
</dbReference>
<dbReference type="InterPro" id="IPR025943">
    <property type="entry name" value="Sigma_54_int_dom_ATP-bd_2"/>
</dbReference>
<reference evidence="9 10" key="1">
    <citation type="submission" date="2019-12" db="EMBL/GenBank/DDBJ databases">
        <title>Genome sequenceing of Clostridium bovifaecis.</title>
        <authorList>
            <person name="Yao Y."/>
        </authorList>
    </citation>
    <scope>NUCLEOTIDE SEQUENCE [LARGE SCALE GENOMIC DNA]</scope>
    <source>
        <strain evidence="9 10">BXX</strain>
    </source>
</reference>
<dbReference type="CDD" id="cd00130">
    <property type="entry name" value="PAS"/>
    <property type="match status" value="1"/>
</dbReference>
<keyword evidence="1" id="KW-0547">Nucleotide-binding</keyword>
<dbReference type="SUPFAM" id="SSF46689">
    <property type="entry name" value="Homeodomain-like"/>
    <property type="match status" value="1"/>
</dbReference>
<keyword evidence="5" id="KW-0804">Transcription</keyword>
<dbReference type="SMART" id="SM00091">
    <property type="entry name" value="PAS"/>
    <property type="match status" value="1"/>
</dbReference>
<evidence type="ECO:0000256" key="6">
    <source>
        <dbReference type="SAM" id="Coils"/>
    </source>
</evidence>
<evidence type="ECO:0000259" key="7">
    <source>
        <dbReference type="PROSITE" id="PS50045"/>
    </source>
</evidence>
<sequence length="470" mass="53738">MKYLGSKSFLDFCYKIFNNLPIPIDIVDEKGIFLYVNESFANFFKLPQDYIIGKDILDVHPSSIFKEVLRTKQAQIARKHKFDNGKEEAIVHIIPIFDDNGEVLGGIGMILFDDLEKMQNVLLKYKNLDKELKLLKNEIARINKAKYTLASIGGSSREIEECKSQVRKIVKVNSNVLICGESGVGKELFAHSIHNESGRKDEPFVSINCAAMPESLIESELFGYEEGAFTGAKKGGNIGKFELANGGTIFLDEIGEMPVYLQAKLLRVLQEKEIQRIGGKKTINIDVRVISATNKDLKQMIKEGKFREDLYYRLNVLSLKIPPLRKRQKDIPLLVKGFVDEFHRETGLYRKIEEDVMNILINYEWPGNIRELKNVIEKICVIADDVSVSIKDIPGYIVHNSSKSRYENTTKGLKNIMSSIEKDIILNTLKECKGNKRKTAEVLEIPRSTLYRKLEEYNIINENEEEYILE</sequence>
<dbReference type="SMART" id="SM00382">
    <property type="entry name" value="AAA"/>
    <property type="match status" value="1"/>
</dbReference>
<evidence type="ECO:0000256" key="1">
    <source>
        <dbReference type="ARBA" id="ARBA00022741"/>
    </source>
</evidence>
<feature type="coiled-coil region" evidence="6">
    <location>
        <begin position="118"/>
        <end position="145"/>
    </location>
</feature>
<dbReference type="GO" id="GO:0005524">
    <property type="term" value="F:ATP binding"/>
    <property type="evidence" value="ECO:0007669"/>
    <property type="project" value="UniProtKB-KW"/>
</dbReference>
<dbReference type="GO" id="GO:0043565">
    <property type="term" value="F:sequence-specific DNA binding"/>
    <property type="evidence" value="ECO:0007669"/>
    <property type="project" value="InterPro"/>
</dbReference>
<dbReference type="NCBIfam" id="TIGR00229">
    <property type="entry name" value="sensory_box"/>
    <property type="match status" value="1"/>
</dbReference>
<dbReference type="InterPro" id="IPR000014">
    <property type="entry name" value="PAS"/>
</dbReference>
<dbReference type="InterPro" id="IPR013767">
    <property type="entry name" value="PAS_fold"/>
</dbReference>
<dbReference type="InterPro" id="IPR002078">
    <property type="entry name" value="Sigma_54_int"/>
</dbReference>
<dbReference type="InterPro" id="IPR035965">
    <property type="entry name" value="PAS-like_dom_sf"/>
</dbReference>
<evidence type="ECO:0000256" key="2">
    <source>
        <dbReference type="ARBA" id="ARBA00022840"/>
    </source>
</evidence>
<dbReference type="InterPro" id="IPR027417">
    <property type="entry name" value="P-loop_NTPase"/>
</dbReference>
<dbReference type="PRINTS" id="PR01590">
    <property type="entry name" value="HTHFIS"/>
</dbReference>
<evidence type="ECO:0000259" key="8">
    <source>
        <dbReference type="PROSITE" id="PS50112"/>
    </source>
</evidence>
<dbReference type="PANTHER" id="PTHR32071">
    <property type="entry name" value="TRANSCRIPTIONAL REGULATORY PROTEIN"/>
    <property type="match status" value="1"/>
</dbReference>
<feature type="domain" description="PAS" evidence="8">
    <location>
        <begin position="15"/>
        <end position="57"/>
    </location>
</feature>
<dbReference type="InterPro" id="IPR002197">
    <property type="entry name" value="HTH_Fis"/>
</dbReference>
<dbReference type="InterPro" id="IPR003593">
    <property type="entry name" value="AAA+_ATPase"/>
</dbReference>
<dbReference type="PROSITE" id="PS00688">
    <property type="entry name" value="SIGMA54_INTERACT_3"/>
    <property type="match status" value="1"/>
</dbReference>
<evidence type="ECO:0000256" key="4">
    <source>
        <dbReference type="ARBA" id="ARBA00023125"/>
    </source>
</evidence>
<dbReference type="PROSITE" id="PS00675">
    <property type="entry name" value="SIGMA54_INTERACT_1"/>
    <property type="match status" value="1"/>
</dbReference>
<dbReference type="PROSITE" id="PS50045">
    <property type="entry name" value="SIGMA54_INTERACT_4"/>
    <property type="match status" value="1"/>
</dbReference>
<organism evidence="9 10">
    <name type="scientific">Clostridium bovifaecis</name>
    <dbReference type="NCBI Taxonomy" id="2184719"/>
    <lineage>
        <taxon>Bacteria</taxon>
        <taxon>Bacillati</taxon>
        <taxon>Bacillota</taxon>
        <taxon>Clostridia</taxon>
        <taxon>Eubacteriales</taxon>
        <taxon>Clostridiaceae</taxon>
        <taxon>Clostridium</taxon>
    </lineage>
</organism>
<dbReference type="Gene3D" id="3.30.450.20">
    <property type="entry name" value="PAS domain"/>
    <property type="match status" value="1"/>
</dbReference>
<feature type="domain" description="Sigma-54 factor interaction" evidence="7">
    <location>
        <begin position="152"/>
        <end position="381"/>
    </location>
</feature>
<dbReference type="CDD" id="cd00009">
    <property type="entry name" value="AAA"/>
    <property type="match status" value="1"/>
</dbReference>
<dbReference type="PROSITE" id="PS50112">
    <property type="entry name" value="PAS"/>
    <property type="match status" value="1"/>
</dbReference>
<keyword evidence="2" id="KW-0067">ATP-binding</keyword>
<dbReference type="FunFam" id="3.40.50.300:FF:000006">
    <property type="entry name" value="DNA-binding transcriptional regulator NtrC"/>
    <property type="match status" value="1"/>
</dbReference>
<dbReference type="SUPFAM" id="SSF55785">
    <property type="entry name" value="PYP-like sensor domain (PAS domain)"/>
    <property type="match status" value="1"/>
</dbReference>
<dbReference type="GO" id="GO:0006355">
    <property type="term" value="P:regulation of DNA-templated transcription"/>
    <property type="evidence" value="ECO:0007669"/>
    <property type="project" value="InterPro"/>
</dbReference>
<accession>A0A6I6F291</accession>
<dbReference type="PANTHER" id="PTHR32071:SF57">
    <property type="entry name" value="C4-DICARBOXYLATE TRANSPORT TRANSCRIPTIONAL REGULATORY PROTEIN DCTD"/>
    <property type="match status" value="1"/>
</dbReference>
<evidence type="ECO:0000256" key="3">
    <source>
        <dbReference type="ARBA" id="ARBA00023015"/>
    </source>
</evidence>
<dbReference type="InterPro" id="IPR009057">
    <property type="entry name" value="Homeodomain-like_sf"/>
</dbReference>
<evidence type="ECO:0000313" key="9">
    <source>
        <dbReference type="EMBL" id="QGU95324.1"/>
    </source>
</evidence>
<dbReference type="AlphaFoldDB" id="A0A6I6F291"/>
<dbReference type="PROSITE" id="PS00676">
    <property type="entry name" value="SIGMA54_INTERACT_2"/>
    <property type="match status" value="1"/>
</dbReference>
<protein>
    <submittedName>
        <fullName evidence="9">PAS domain-containing protein</fullName>
    </submittedName>
</protein>
<evidence type="ECO:0000256" key="5">
    <source>
        <dbReference type="ARBA" id="ARBA00023163"/>
    </source>
</evidence>
<proteinExistence type="predicted"/>
<dbReference type="Gene3D" id="1.10.10.60">
    <property type="entry name" value="Homeodomain-like"/>
    <property type="match status" value="1"/>
</dbReference>
<dbReference type="Pfam" id="PF00158">
    <property type="entry name" value="Sigma54_activat"/>
    <property type="match status" value="1"/>
</dbReference>
<dbReference type="InterPro" id="IPR025662">
    <property type="entry name" value="Sigma_54_int_dom_ATP-bd_1"/>
</dbReference>
<keyword evidence="4" id="KW-0238">DNA-binding</keyword>
<dbReference type="SUPFAM" id="SSF52540">
    <property type="entry name" value="P-loop containing nucleoside triphosphate hydrolases"/>
    <property type="match status" value="1"/>
</dbReference>
<evidence type="ECO:0000313" key="10">
    <source>
        <dbReference type="Proteomes" id="UP000422764"/>
    </source>
</evidence>
<keyword evidence="6" id="KW-0175">Coiled coil</keyword>
<dbReference type="Gene3D" id="3.40.50.300">
    <property type="entry name" value="P-loop containing nucleotide triphosphate hydrolases"/>
    <property type="match status" value="1"/>
</dbReference>
<dbReference type="InterPro" id="IPR058031">
    <property type="entry name" value="AAA_lid_NorR"/>
</dbReference>
<dbReference type="EMBL" id="CP046522">
    <property type="protein sequence ID" value="QGU95324.1"/>
    <property type="molecule type" value="Genomic_DNA"/>
</dbReference>
<dbReference type="Proteomes" id="UP000422764">
    <property type="component" value="Chromosome"/>
</dbReference>
<dbReference type="Pfam" id="PF00989">
    <property type="entry name" value="PAS"/>
    <property type="match status" value="1"/>
</dbReference>
<keyword evidence="3" id="KW-0805">Transcription regulation</keyword>
<dbReference type="InterPro" id="IPR025944">
    <property type="entry name" value="Sigma_54_int_dom_CS"/>
</dbReference>
<keyword evidence="10" id="KW-1185">Reference proteome</keyword>
<dbReference type="Pfam" id="PF02954">
    <property type="entry name" value="HTH_8"/>
    <property type="match status" value="1"/>
</dbReference>